<dbReference type="EMBL" id="JAACJM010000047">
    <property type="protein sequence ID" value="KAF5359001.1"/>
    <property type="molecule type" value="Genomic_DNA"/>
</dbReference>
<dbReference type="InterPro" id="IPR013248">
    <property type="entry name" value="Psh3/Shr3"/>
</dbReference>
<dbReference type="SMART" id="SM00786">
    <property type="entry name" value="SHR3_chaperone"/>
    <property type="match status" value="1"/>
</dbReference>
<feature type="transmembrane region" description="Helical" evidence="1">
    <location>
        <begin position="101"/>
        <end position="119"/>
    </location>
</feature>
<proteinExistence type="predicted"/>
<dbReference type="PANTHER" id="PTHR28228:SF1">
    <property type="entry name" value="SECRETORY COMPONENT PROTEIN SHR3"/>
    <property type="match status" value="1"/>
</dbReference>
<reference evidence="2 3" key="1">
    <citation type="journal article" date="2020" name="ISME J.">
        <title>Uncovering the hidden diversity of litter-decomposition mechanisms in mushroom-forming fungi.</title>
        <authorList>
            <person name="Floudas D."/>
            <person name="Bentzer J."/>
            <person name="Ahren D."/>
            <person name="Johansson T."/>
            <person name="Persson P."/>
            <person name="Tunlid A."/>
        </authorList>
    </citation>
    <scope>NUCLEOTIDE SEQUENCE [LARGE SCALE GENOMIC DNA]</scope>
    <source>
        <strain evidence="2 3">CBS 291.85</strain>
    </source>
</reference>
<keyword evidence="1" id="KW-1133">Transmembrane helix</keyword>
<evidence type="ECO:0000313" key="3">
    <source>
        <dbReference type="Proteomes" id="UP000559256"/>
    </source>
</evidence>
<dbReference type="Proteomes" id="UP000559256">
    <property type="component" value="Unassembled WGS sequence"/>
</dbReference>
<dbReference type="GO" id="GO:0005789">
    <property type="term" value="C:endoplasmic reticulum membrane"/>
    <property type="evidence" value="ECO:0007669"/>
    <property type="project" value="TreeGrafter"/>
</dbReference>
<keyword evidence="1" id="KW-0812">Transmembrane</keyword>
<comment type="caution">
    <text evidence="2">The sequence shown here is derived from an EMBL/GenBank/DDBJ whole genome shotgun (WGS) entry which is preliminary data.</text>
</comment>
<dbReference type="PANTHER" id="PTHR28228">
    <property type="entry name" value="SECRETORY COMPONENT PROTEIN SHR3"/>
    <property type="match status" value="1"/>
</dbReference>
<gene>
    <name evidence="2" type="ORF">D9758_004881</name>
</gene>
<protein>
    <submittedName>
        <fullName evidence="2">Uncharacterized protein</fullName>
    </submittedName>
</protein>
<organism evidence="2 3">
    <name type="scientific">Tetrapyrgos nigripes</name>
    <dbReference type="NCBI Taxonomy" id="182062"/>
    <lineage>
        <taxon>Eukaryota</taxon>
        <taxon>Fungi</taxon>
        <taxon>Dikarya</taxon>
        <taxon>Basidiomycota</taxon>
        <taxon>Agaricomycotina</taxon>
        <taxon>Agaricomycetes</taxon>
        <taxon>Agaricomycetidae</taxon>
        <taxon>Agaricales</taxon>
        <taxon>Marasmiineae</taxon>
        <taxon>Marasmiaceae</taxon>
        <taxon>Tetrapyrgos</taxon>
    </lineage>
</organism>
<dbReference type="GO" id="GO:0051082">
    <property type="term" value="F:unfolded protein binding"/>
    <property type="evidence" value="ECO:0007669"/>
    <property type="project" value="TreeGrafter"/>
</dbReference>
<keyword evidence="3" id="KW-1185">Reference proteome</keyword>
<evidence type="ECO:0000313" key="2">
    <source>
        <dbReference type="EMBL" id="KAF5359001.1"/>
    </source>
</evidence>
<name>A0A8H5LIW4_9AGAR</name>
<accession>A0A8H5LIW4</accession>
<dbReference type="AlphaFoldDB" id="A0A8H5LIW4"/>
<keyword evidence="1" id="KW-0472">Membrane</keyword>
<dbReference type="Pfam" id="PF08229">
    <property type="entry name" value="SHR3_chaperone"/>
    <property type="match status" value="1"/>
</dbReference>
<feature type="transmembrane region" description="Helical" evidence="1">
    <location>
        <begin position="59"/>
        <end position="81"/>
    </location>
</feature>
<evidence type="ECO:0000256" key="1">
    <source>
        <dbReference type="SAM" id="Phobius"/>
    </source>
</evidence>
<dbReference type="GO" id="GO:0006888">
    <property type="term" value="P:endoplasmic reticulum to Golgi vesicle-mediated transport"/>
    <property type="evidence" value="ECO:0007669"/>
    <property type="project" value="TreeGrafter"/>
</dbReference>
<dbReference type="OrthoDB" id="5229808at2759"/>
<feature type="transmembrane region" description="Helical" evidence="1">
    <location>
        <begin position="30"/>
        <end position="47"/>
    </location>
</feature>
<sequence length="145" mass="15894">MLTLLWGELTPEVIEDGFQFYSIFYNSPPAIKSLIHGMIGVGFIGLLSKLHTWDDSAMFFDGSGLGVFVFALCVYITVIVPMLSTTAAPLAVDTHEDRVEAMRVLSAANVIVIAGQAYARRVEAREKLTIEAQEKATVTPEKKSQ</sequence>